<dbReference type="OrthoDB" id="626167at2759"/>
<feature type="domain" description="NB-ARC" evidence="2">
    <location>
        <begin position="305"/>
        <end position="466"/>
    </location>
</feature>
<dbReference type="Gene3D" id="1.25.40.10">
    <property type="entry name" value="Tetratricopeptide repeat domain"/>
    <property type="match status" value="2"/>
</dbReference>
<feature type="region of interest" description="Disordered" evidence="1">
    <location>
        <begin position="530"/>
        <end position="549"/>
    </location>
</feature>
<feature type="domain" description="Heterokaryon incompatibility" evidence="3">
    <location>
        <begin position="66"/>
        <end position="159"/>
    </location>
</feature>
<dbReference type="InterPro" id="IPR010730">
    <property type="entry name" value="HET"/>
</dbReference>
<organism evidence="4 5">
    <name type="scientific">Microdochium trichocladiopsis</name>
    <dbReference type="NCBI Taxonomy" id="1682393"/>
    <lineage>
        <taxon>Eukaryota</taxon>
        <taxon>Fungi</taxon>
        <taxon>Dikarya</taxon>
        <taxon>Ascomycota</taxon>
        <taxon>Pezizomycotina</taxon>
        <taxon>Sordariomycetes</taxon>
        <taxon>Xylariomycetidae</taxon>
        <taxon>Xylariales</taxon>
        <taxon>Microdochiaceae</taxon>
        <taxon>Microdochium</taxon>
    </lineage>
</organism>
<evidence type="ECO:0000313" key="5">
    <source>
        <dbReference type="Proteomes" id="UP000756346"/>
    </source>
</evidence>
<dbReference type="Gene3D" id="3.40.50.300">
    <property type="entry name" value="P-loop containing nucleotide triphosphate hydrolases"/>
    <property type="match status" value="1"/>
</dbReference>
<dbReference type="InterPro" id="IPR002182">
    <property type="entry name" value="NB-ARC"/>
</dbReference>
<dbReference type="SUPFAM" id="SSF48452">
    <property type="entry name" value="TPR-like"/>
    <property type="match status" value="3"/>
</dbReference>
<keyword evidence="5" id="KW-1185">Reference proteome</keyword>
<dbReference type="PANTHER" id="PTHR46082">
    <property type="entry name" value="ATP/GTP-BINDING PROTEIN-RELATED"/>
    <property type="match status" value="1"/>
</dbReference>
<dbReference type="Pfam" id="PF06985">
    <property type="entry name" value="HET"/>
    <property type="match status" value="1"/>
</dbReference>
<dbReference type="InterPro" id="IPR053137">
    <property type="entry name" value="NLR-like"/>
</dbReference>
<proteinExistence type="predicted"/>
<reference evidence="4" key="1">
    <citation type="journal article" date="2021" name="Nat. Commun.">
        <title>Genetic determinants of endophytism in the Arabidopsis root mycobiome.</title>
        <authorList>
            <person name="Mesny F."/>
            <person name="Miyauchi S."/>
            <person name="Thiergart T."/>
            <person name="Pickel B."/>
            <person name="Atanasova L."/>
            <person name="Karlsson M."/>
            <person name="Huettel B."/>
            <person name="Barry K.W."/>
            <person name="Haridas S."/>
            <person name="Chen C."/>
            <person name="Bauer D."/>
            <person name="Andreopoulos W."/>
            <person name="Pangilinan J."/>
            <person name="LaButti K."/>
            <person name="Riley R."/>
            <person name="Lipzen A."/>
            <person name="Clum A."/>
            <person name="Drula E."/>
            <person name="Henrissat B."/>
            <person name="Kohler A."/>
            <person name="Grigoriev I.V."/>
            <person name="Martin F.M."/>
            <person name="Hacquard S."/>
        </authorList>
    </citation>
    <scope>NUCLEOTIDE SEQUENCE</scope>
    <source>
        <strain evidence="4">MPI-CAGE-CH-0230</strain>
    </source>
</reference>
<dbReference type="PANTHER" id="PTHR46082:SF6">
    <property type="entry name" value="AAA+ ATPASE DOMAIN-CONTAINING PROTEIN-RELATED"/>
    <property type="match status" value="1"/>
</dbReference>
<dbReference type="Proteomes" id="UP000756346">
    <property type="component" value="Unassembled WGS sequence"/>
</dbReference>
<dbReference type="Pfam" id="PF13424">
    <property type="entry name" value="TPR_12"/>
    <property type="match status" value="2"/>
</dbReference>
<dbReference type="RefSeq" id="XP_046007301.1">
    <property type="nucleotide sequence ID" value="XM_046155266.1"/>
</dbReference>
<dbReference type="SUPFAM" id="SSF52540">
    <property type="entry name" value="P-loop containing nucleoside triphosphate hydrolases"/>
    <property type="match status" value="1"/>
</dbReference>
<dbReference type="EMBL" id="JAGTJQ010000010">
    <property type="protein sequence ID" value="KAH7021100.1"/>
    <property type="molecule type" value="Genomic_DNA"/>
</dbReference>
<dbReference type="GO" id="GO:0043531">
    <property type="term" value="F:ADP binding"/>
    <property type="evidence" value="ECO:0007669"/>
    <property type="project" value="InterPro"/>
</dbReference>
<comment type="caution">
    <text evidence="4">The sequence shown here is derived from an EMBL/GenBank/DDBJ whole genome shotgun (WGS) entry which is preliminary data.</text>
</comment>
<dbReference type="InterPro" id="IPR011990">
    <property type="entry name" value="TPR-like_helical_dom_sf"/>
</dbReference>
<dbReference type="Pfam" id="PF13374">
    <property type="entry name" value="TPR_10"/>
    <property type="match status" value="4"/>
</dbReference>
<evidence type="ECO:0000259" key="3">
    <source>
        <dbReference type="Pfam" id="PF06985"/>
    </source>
</evidence>
<name>A0A9P9BI10_9PEZI</name>
<evidence type="ECO:0000256" key="1">
    <source>
        <dbReference type="SAM" id="MobiDB-lite"/>
    </source>
</evidence>
<dbReference type="AlphaFoldDB" id="A0A9P9BI10"/>
<sequence>MPPARNNSQEITRSAHLSLRCASGNRVQRPAKRTWHAYVPSTMRLLRFDADRLVLTDFAGATTPPYAILSHRWTDDEVLFEDITNNTAREKKAGWRKIEFCAQRAADDGLDYFWIDSCCIDKWNQAERSRSVNSMFKWYQNAAKCYVFLRQVNTTTQPLGRQETTWEQEFRDDEWFTRGWTLQELIAPSSVEFFDSQGRRLGDRVAHRQLIHAITGIPLRALDGHLGGFSQADRLKWAEGRITTEPEDGAYCLLGILGVEMPLTYGEGRQKAFLRLKEELDGPNRAPCLIPFWRNDCFVGHEVALHELDQKLLGDQNTRIVAILGDGGLGKSHLALEFAYKTRDKMPGCSVFWIDASSTDSLHESYSEIARKLRLSSDESQPAKVMTAVDQYLSSKEAGGWLLIYDNADETSLIPTLMNIKQSTPSTQCLASSQMRSVLVTTRNSHVASQVCDEFMHMAELGVASSAAMLQAYLANHIPAKHQQAAILQLAEVLRRPLAIVIAAAYLRVQGITVDEYVIRMKTWHNEREIEEDDEVSPAISPRTASEDQSVNAATHISLSQIMNDDPLAAESLFRMACLHRTDIPLVLLDCNAEGKIEDRMALLRNYALITRRPASTAVDVHDLVHRAVRRWINRNGQGPYYQGLSQLHMLAVFPRVDDNSRTQWRRLLPHARHMLAHFEGEETESRDKLRARCADALALDWRFNDAEELDVQVLEFRRRTLGQDHLDTLLSMSALARTLLQQGRWGESEGLLLQALERSKRIRGQDHPNTLLLMSDLALAIRNQGRWDEAEGLQLQVLESSKRIHGQDHPTTLAIMSNLTSTLFEQGRLDEAEELQVQIVESSKQLLGQDHPTTLATMSNLALTLFNKGRLDEAEELGRQVWDSKKRILGQNHPDTLIAVSILALILCDKGRLEEAEVLGRQVLESSQRIRGPDNPNTLGCIHNLALIFWEQGRLEEAERLQVQAMGSRQRALGQDHPDTLATMYSLAETFWLQGRADEAISLLEKCLLYRQRRLGATHPKTTFTREKLEQWQAESHEPKDQMA</sequence>
<protein>
    <recommendedName>
        <fullName evidence="6">Kinesin light chain</fullName>
    </recommendedName>
</protein>
<evidence type="ECO:0008006" key="6">
    <source>
        <dbReference type="Google" id="ProtNLM"/>
    </source>
</evidence>
<evidence type="ECO:0000313" key="4">
    <source>
        <dbReference type="EMBL" id="KAH7021100.1"/>
    </source>
</evidence>
<dbReference type="InterPro" id="IPR027417">
    <property type="entry name" value="P-loop_NTPase"/>
</dbReference>
<dbReference type="GeneID" id="70184812"/>
<evidence type="ECO:0000259" key="2">
    <source>
        <dbReference type="Pfam" id="PF00931"/>
    </source>
</evidence>
<gene>
    <name evidence="4" type="ORF">B0I36DRAFT_333783</name>
</gene>
<dbReference type="Pfam" id="PF00931">
    <property type="entry name" value="NB-ARC"/>
    <property type="match status" value="1"/>
</dbReference>
<accession>A0A9P9BI10</accession>